<evidence type="ECO:0000256" key="1">
    <source>
        <dbReference type="SAM" id="MobiDB-lite"/>
    </source>
</evidence>
<comment type="caution">
    <text evidence="3">The sequence shown here is derived from an EMBL/GenBank/DDBJ whole genome shotgun (WGS) entry which is preliminary data.</text>
</comment>
<feature type="compositionally biased region" description="Low complexity" evidence="1">
    <location>
        <begin position="98"/>
        <end position="112"/>
    </location>
</feature>
<evidence type="ECO:0000313" key="4">
    <source>
        <dbReference type="Proteomes" id="UP000033607"/>
    </source>
</evidence>
<sequence>MRYGIATPKTLALLALTNANTSQTSLKTSLLKLGSRGSEVIELQQYLQVMGYYNKPITGYYDLSTQQAVKVFQSDVGLKLDGIVGSMTQAAIESQFNSPPVSSSISTPSSIPRLGDFR</sequence>
<dbReference type="RefSeq" id="WP_046280937.1">
    <property type="nucleotide sequence ID" value="NZ_LATL02000253.1"/>
</dbReference>
<reference evidence="3 4" key="1">
    <citation type="submission" date="2015-06" db="EMBL/GenBank/DDBJ databases">
        <title>Draft genome assembly of filamentous brackish cyanobacterium Limnoraphis robusta strain CS-951.</title>
        <authorList>
            <person name="Willis A."/>
            <person name="Parks M."/>
            <person name="Burford M.A."/>
        </authorList>
    </citation>
    <scope>NUCLEOTIDE SEQUENCE [LARGE SCALE GENOMIC DNA]</scope>
    <source>
        <strain evidence="3 4">CS-951</strain>
    </source>
</reference>
<name>A0A0F5YA72_9CYAN</name>
<accession>A0A0F5YA72</accession>
<feature type="domain" description="Peptidoglycan binding-like" evidence="2">
    <location>
        <begin position="36"/>
        <end position="92"/>
    </location>
</feature>
<dbReference type="SUPFAM" id="SSF47090">
    <property type="entry name" value="PGBD-like"/>
    <property type="match status" value="1"/>
</dbReference>
<dbReference type="InterPro" id="IPR002477">
    <property type="entry name" value="Peptidoglycan-bd-like"/>
</dbReference>
<proteinExistence type="predicted"/>
<evidence type="ECO:0000313" key="3">
    <source>
        <dbReference type="EMBL" id="KKD35851.1"/>
    </source>
</evidence>
<dbReference type="OrthoDB" id="6197780at2"/>
<dbReference type="Pfam" id="PF01471">
    <property type="entry name" value="PG_binding_1"/>
    <property type="match status" value="1"/>
</dbReference>
<protein>
    <recommendedName>
        <fullName evidence="2">Peptidoglycan binding-like domain-containing protein</fullName>
    </recommendedName>
</protein>
<feature type="region of interest" description="Disordered" evidence="1">
    <location>
        <begin position="95"/>
        <end position="118"/>
    </location>
</feature>
<dbReference type="AlphaFoldDB" id="A0A0F5YA72"/>
<dbReference type="Proteomes" id="UP000033607">
    <property type="component" value="Unassembled WGS sequence"/>
</dbReference>
<evidence type="ECO:0000259" key="2">
    <source>
        <dbReference type="Pfam" id="PF01471"/>
    </source>
</evidence>
<dbReference type="EMBL" id="LATL02000253">
    <property type="protein sequence ID" value="KKD35851.1"/>
    <property type="molecule type" value="Genomic_DNA"/>
</dbReference>
<organism evidence="3 4">
    <name type="scientific">Limnoraphis robusta CS-951</name>
    <dbReference type="NCBI Taxonomy" id="1637645"/>
    <lineage>
        <taxon>Bacteria</taxon>
        <taxon>Bacillati</taxon>
        <taxon>Cyanobacteriota</taxon>
        <taxon>Cyanophyceae</taxon>
        <taxon>Oscillatoriophycideae</taxon>
        <taxon>Oscillatoriales</taxon>
        <taxon>Sirenicapillariaceae</taxon>
        <taxon>Limnoraphis</taxon>
    </lineage>
</organism>
<dbReference type="InterPro" id="IPR036366">
    <property type="entry name" value="PGBDSf"/>
</dbReference>
<dbReference type="InterPro" id="IPR036365">
    <property type="entry name" value="PGBD-like_sf"/>
</dbReference>
<gene>
    <name evidence="3" type="ORF">WN50_23030</name>
</gene>
<dbReference type="Gene3D" id="1.10.101.10">
    <property type="entry name" value="PGBD-like superfamily/PGBD"/>
    <property type="match status" value="1"/>
</dbReference>